<name>A0A7V5UE73_CALAY</name>
<dbReference type="PROSITE" id="PS50293">
    <property type="entry name" value="TPR_REGION"/>
    <property type="match status" value="4"/>
</dbReference>
<feature type="repeat" description="TPR" evidence="3">
    <location>
        <begin position="211"/>
        <end position="244"/>
    </location>
</feature>
<dbReference type="Proteomes" id="UP000886124">
    <property type="component" value="Unassembled WGS sequence"/>
</dbReference>
<dbReference type="SMART" id="SM00028">
    <property type="entry name" value="TPR"/>
    <property type="match status" value="8"/>
</dbReference>
<dbReference type="AlphaFoldDB" id="A0A7V5UE73"/>
<feature type="repeat" description="TPR" evidence="3">
    <location>
        <begin position="313"/>
        <end position="346"/>
    </location>
</feature>
<keyword evidence="2 3" id="KW-0802">TPR repeat</keyword>
<gene>
    <name evidence="4" type="ORF">ENJ89_02075</name>
</gene>
<evidence type="ECO:0000256" key="1">
    <source>
        <dbReference type="ARBA" id="ARBA00022737"/>
    </source>
</evidence>
<reference evidence="4" key="1">
    <citation type="journal article" date="2020" name="mSystems">
        <title>Genome- and Community-Level Interaction Insights into Carbon Utilization and Element Cycling Functions of Hydrothermarchaeota in Hydrothermal Sediment.</title>
        <authorList>
            <person name="Zhou Z."/>
            <person name="Liu Y."/>
            <person name="Xu W."/>
            <person name="Pan J."/>
            <person name="Luo Z.H."/>
            <person name="Li M."/>
        </authorList>
    </citation>
    <scope>NUCLEOTIDE SEQUENCE [LARGE SCALE GENOMIC DNA]</scope>
    <source>
        <strain evidence="4">HyVt-527</strain>
    </source>
</reference>
<dbReference type="EMBL" id="DROD01000149">
    <property type="protein sequence ID" value="HHJ51958.1"/>
    <property type="molecule type" value="Genomic_DNA"/>
</dbReference>
<dbReference type="Pfam" id="PF00515">
    <property type="entry name" value="TPR_1"/>
    <property type="match status" value="2"/>
</dbReference>
<dbReference type="SUPFAM" id="SSF48452">
    <property type="entry name" value="TPR-like"/>
    <property type="match status" value="3"/>
</dbReference>
<feature type="repeat" description="TPR" evidence="3">
    <location>
        <begin position="487"/>
        <end position="520"/>
    </location>
</feature>
<dbReference type="Pfam" id="PF13181">
    <property type="entry name" value="TPR_8"/>
    <property type="match status" value="1"/>
</dbReference>
<comment type="caution">
    <text evidence="4">The sequence shown here is derived from an EMBL/GenBank/DDBJ whole genome shotgun (WGS) entry which is preliminary data.</text>
</comment>
<protein>
    <submittedName>
        <fullName evidence="4">Tetratricopeptide repeat protein</fullName>
    </submittedName>
</protein>
<dbReference type="PANTHER" id="PTHR44858:SF1">
    <property type="entry name" value="UDP-N-ACETYLGLUCOSAMINE--PEPTIDE N-ACETYLGLUCOSAMINYLTRANSFERASE SPINDLY-RELATED"/>
    <property type="match status" value="1"/>
</dbReference>
<evidence type="ECO:0000313" key="4">
    <source>
        <dbReference type="EMBL" id="HHJ51958.1"/>
    </source>
</evidence>
<feature type="repeat" description="TPR" evidence="3">
    <location>
        <begin position="245"/>
        <end position="278"/>
    </location>
</feature>
<dbReference type="Gene3D" id="1.25.40.10">
    <property type="entry name" value="Tetratricopeptide repeat domain"/>
    <property type="match status" value="5"/>
</dbReference>
<feature type="repeat" description="TPR" evidence="3">
    <location>
        <begin position="453"/>
        <end position="486"/>
    </location>
</feature>
<dbReference type="PANTHER" id="PTHR44858">
    <property type="entry name" value="TETRATRICOPEPTIDE REPEAT PROTEIN 6"/>
    <property type="match status" value="1"/>
</dbReference>
<dbReference type="Pfam" id="PF07719">
    <property type="entry name" value="TPR_2"/>
    <property type="match status" value="2"/>
</dbReference>
<dbReference type="InterPro" id="IPR013105">
    <property type="entry name" value="TPR_2"/>
</dbReference>
<accession>A0A7V5UE73</accession>
<evidence type="ECO:0000256" key="2">
    <source>
        <dbReference type="ARBA" id="ARBA00022803"/>
    </source>
</evidence>
<keyword evidence="1" id="KW-0677">Repeat</keyword>
<dbReference type="InterPro" id="IPR019734">
    <property type="entry name" value="TPR_rpt"/>
</dbReference>
<dbReference type="InterPro" id="IPR050498">
    <property type="entry name" value="Ycf3"/>
</dbReference>
<organism evidence="4">
    <name type="scientific">Caldithrix abyssi</name>
    <dbReference type="NCBI Taxonomy" id="187145"/>
    <lineage>
        <taxon>Bacteria</taxon>
        <taxon>Pseudomonadati</taxon>
        <taxon>Calditrichota</taxon>
        <taxon>Calditrichia</taxon>
        <taxon>Calditrichales</taxon>
        <taxon>Calditrichaceae</taxon>
        <taxon>Caldithrix</taxon>
    </lineage>
</organism>
<feature type="repeat" description="TPR" evidence="3">
    <location>
        <begin position="279"/>
        <end position="312"/>
    </location>
</feature>
<dbReference type="PROSITE" id="PS50005">
    <property type="entry name" value="TPR"/>
    <property type="match status" value="6"/>
</dbReference>
<sequence length="604" mass="70195">MKPIKILLVIVFFVSLLFAQDKRKVGLVPFANETGSSKYDWISFGFEYYLYSKLSVLSGFYVPEKKVFREVLEKAGYTGGIPDERTVMHIGRYSGVEVTVSGSYKMNGNQLVLTVYYSNSFNGSLLMDATFRGPITDFFNIGRKVIDQLINLAGINVTSTEKRLLSFTFTKSITAYGSFIKAYLENEAPHPRNEMVIGLFRKAIREDPRFWEAYYNLGIVYFNTGRYQQALEQFNQVITALPNFDKPYYGRGLIFEKQKKYQKAIADFKKVIELNPNNFKAYYYLGRIEIQKKAYREAEEYLTKARKLNPEYAPIFYELGNIYYDQDRYRKCIEYYKQAVKLDDQKPLYHLKLADSYYRSQIYYNALNEVNTALSLRPDANGYFLKGITIYKQAVLEELINAFLDLLEEKPGSKKNTESDPNVLIADPVKRKKVYTDMADAFSSAIRVRPNFMEATFNLALTYHEMGDLQQAERYYLRTLQINPTLVRAHIKLAKLYTETGRKEMALEQYRKLFYIDPSLFVSNPTLGPEFHYINVFKKFRSELERQIQNEPNNPKNNLVMAKIFKAQGQYGKAANLARKVLTFSPNNQEAKKILAQIEKSSRF</sequence>
<dbReference type="InterPro" id="IPR011990">
    <property type="entry name" value="TPR-like_helical_dom_sf"/>
</dbReference>
<dbReference type="Pfam" id="PF13431">
    <property type="entry name" value="TPR_17"/>
    <property type="match status" value="1"/>
</dbReference>
<evidence type="ECO:0000256" key="3">
    <source>
        <dbReference type="PROSITE-ProRule" id="PRU00339"/>
    </source>
</evidence>
<proteinExistence type="predicted"/>